<keyword evidence="7" id="KW-1185">Reference proteome</keyword>
<feature type="region of interest" description="Disordered" evidence="4">
    <location>
        <begin position="146"/>
        <end position="174"/>
    </location>
</feature>
<dbReference type="InterPro" id="IPR039422">
    <property type="entry name" value="MarR/SlyA-like"/>
</dbReference>
<dbReference type="InterPro" id="IPR036390">
    <property type="entry name" value="WH_DNA-bd_sf"/>
</dbReference>
<keyword evidence="1" id="KW-0805">Transcription regulation</keyword>
<dbReference type="InterPro" id="IPR036388">
    <property type="entry name" value="WH-like_DNA-bd_sf"/>
</dbReference>
<sequence>MTTRTETQAETGQAAGVDDLGWGLGALLRGYRRRVTDAIGDFPHGARGYQTMCAVVGGDHPSQLALARDLGIDKTVMTYLVDDLVEAGLVERRPNPADRRQRQVVATERGARAVAELCRRVDAAEDDLLGRLDGDERATLRRLLSKATGPAPGHTAEACALVTGESEEAGRPTE</sequence>
<dbReference type="PANTHER" id="PTHR33164">
    <property type="entry name" value="TRANSCRIPTIONAL REGULATOR, MARR FAMILY"/>
    <property type="match status" value="1"/>
</dbReference>
<dbReference type="PRINTS" id="PR00598">
    <property type="entry name" value="HTHMARR"/>
</dbReference>
<dbReference type="InterPro" id="IPR000835">
    <property type="entry name" value="HTH_MarR-typ"/>
</dbReference>
<keyword evidence="3" id="KW-0804">Transcription</keyword>
<evidence type="ECO:0000256" key="3">
    <source>
        <dbReference type="ARBA" id="ARBA00023163"/>
    </source>
</evidence>
<dbReference type="GO" id="GO:0003700">
    <property type="term" value="F:DNA-binding transcription factor activity"/>
    <property type="evidence" value="ECO:0007669"/>
    <property type="project" value="InterPro"/>
</dbReference>
<name>A0A6M1RE25_9ACTN</name>
<reference evidence="6 7" key="1">
    <citation type="submission" date="2020-02" db="EMBL/GenBank/DDBJ databases">
        <title>Whole-genome analyses of novel actinobacteria.</title>
        <authorList>
            <person name="Sahin N."/>
        </authorList>
    </citation>
    <scope>NUCLEOTIDE SEQUENCE [LARGE SCALE GENOMIC DNA]</scope>
    <source>
        <strain evidence="6 7">KC13</strain>
    </source>
</reference>
<evidence type="ECO:0000256" key="4">
    <source>
        <dbReference type="SAM" id="MobiDB-lite"/>
    </source>
</evidence>
<dbReference type="SUPFAM" id="SSF46785">
    <property type="entry name" value="Winged helix' DNA-binding domain"/>
    <property type="match status" value="1"/>
</dbReference>
<dbReference type="PROSITE" id="PS50995">
    <property type="entry name" value="HTH_MARR_2"/>
    <property type="match status" value="1"/>
</dbReference>
<gene>
    <name evidence="6" type="ORF">G5C66_24155</name>
</gene>
<dbReference type="RefSeq" id="WP_165113985.1">
    <property type="nucleotide sequence ID" value="NZ_JAALAA010000031.1"/>
</dbReference>
<dbReference type="EMBL" id="JAALAA010000031">
    <property type="protein sequence ID" value="NGN95819.1"/>
    <property type="molecule type" value="Genomic_DNA"/>
</dbReference>
<keyword evidence="2" id="KW-0238">DNA-binding</keyword>
<evidence type="ECO:0000256" key="1">
    <source>
        <dbReference type="ARBA" id="ARBA00023015"/>
    </source>
</evidence>
<evidence type="ECO:0000259" key="5">
    <source>
        <dbReference type="PROSITE" id="PS50995"/>
    </source>
</evidence>
<dbReference type="GO" id="GO:0006950">
    <property type="term" value="P:response to stress"/>
    <property type="evidence" value="ECO:0007669"/>
    <property type="project" value="TreeGrafter"/>
</dbReference>
<dbReference type="Proteomes" id="UP000483261">
    <property type="component" value="Unassembled WGS sequence"/>
</dbReference>
<accession>A0A6M1RE25</accession>
<dbReference type="PANTHER" id="PTHR33164:SF64">
    <property type="entry name" value="TRANSCRIPTIONAL REGULATOR SLYA"/>
    <property type="match status" value="1"/>
</dbReference>
<dbReference type="GO" id="GO:0003677">
    <property type="term" value="F:DNA binding"/>
    <property type="evidence" value="ECO:0007669"/>
    <property type="project" value="UniProtKB-KW"/>
</dbReference>
<comment type="caution">
    <text evidence="6">The sequence shown here is derived from an EMBL/GenBank/DDBJ whole genome shotgun (WGS) entry which is preliminary data.</text>
</comment>
<proteinExistence type="predicted"/>
<dbReference type="Pfam" id="PF12802">
    <property type="entry name" value="MarR_2"/>
    <property type="match status" value="1"/>
</dbReference>
<evidence type="ECO:0000313" key="6">
    <source>
        <dbReference type="EMBL" id="NGN95819.1"/>
    </source>
</evidence>
<organism evidence="6 7">
    <name type="scientific">Nocardioides turkmenicus</name>
    <dbReference type="NCBI Taxonomy" id="2711220"/>
    <lineage>
        <taxon>Bacteria</taxon>
        <taxon>Bacillati</taxon>
        <taxon>Actinomycetota</taxon>
        <taxon>Actinomycetes</taxon>
        <taxon>Propionibacteriales</taxon>
        <taxon>Nocardioidaceae</taxon>
        <taxon>Nocardioides</taxon>
    </lineage>
</organism>
<dbReference type="Gene3D" id="1.10.10.10">
    <property type="entry name" value="Winged helix-like DNA-binding domain superfamily/Winged helix DNA-binding domain"/>
    <property type="match status" value="1"/>
</dbReference>
<dbReference type="AlphaFoldDB" id="A0A6M1RE25"/>
<protein>
    <submittedName>
        <fullName evidence="6">Winged helix-turn-helix transcriptional regulator</fullName>
    </submittedName>
</protein>
<evidence type="ECO:0000313" key="7">
    <source>
        <dbReference type="Proteomes" id="UP000483261"/>
    </source>
</evidence>
<evidence type="ECO:0000256" key="2">
    <source>
        <dbReference type="ARBA" id="ARBA00023125"/>
    </source>
</evidence>
<dbReference type="SMART" id="SM00347">
    <property type="entry name" value="HTH_MARR"/>
    <property type="match status" value="1"/>
</dbReference>
<feature type="domain" description="HTH marR-type" evidence="5">
    <location>
        <begin position="17"/>
        <end position="149"/>
    </location>
</feature>